<dbReference type="KEGG" id="shi:Shel_15480"/>
<reference evidence="2 3" key="1">
    <citation type="journal article" date="2009" name="Stand. Genomic Sci.">
        <title>Complete genome sequence of Slackia heliotrinireducens type strain (RHS 1).</title>
        <authorList>
            <person name="Pukall R."/>
            <person name="Lapidus A."/>
            <person name="Nolan M."/>
            <person name="Copeland A."/>
            <person name="Glavina Del Rio T."/>
            <person name="Lucas S."/>
            <person name="Chen F."/>
            <person name="Tice H."/>
            <person name="Cheng J.F."/>
            <person name="Chertkov O."/>
            <person name="Bruce D."/>
            <person name="Goodwin L."/>
            <person name="Kuske C."/>
            <person name="Brettin T."/>
            <person name="Detter J.C."/>
            <person name="Han C."/>
            <person name="Pitluck S."/>
            <person name="Pati A."/>
            <person name="Mavrommatis K."/>
            <person name="Ivanova N."/>
            <person name="Ovchinnikova G."/>
            <person name="Chen A."/>
            <person name="Palaniappan K."/>
            <person name="Schneider S."/>
            <person name="Rohde M."/>
            <person name="Chain P."/>
            <person name="D'haeseleer P."/>
            <person name="Goker M."/>
            <person name="Bristow J."/>
            <person name="Eisen J.A."/>
            <person name="Markowitz V."/>
            <person name="Kyrpides N.C."/>
            <person name="Klenk H.P."/>
            <person name="Hugenholtz P."/>
        </authorList>
    </citation>
    <scope>NUCLEOTIDE SEQUENCE [LARGE SCALE GENOMIC DNA]</scope>
    <source>
        <strain evidence="3">ATCC 29202 / DSM 20476 / NCTC 11029 / RHS 1</strain>
    </source>
</reference>
<feature type="compositionally biased region" description="Pro residues" evidence="1">
    <location>
        <begin position="79"/>
        <end position="89"/>
    </location>
</feature>
<protein>
    <submittedName>
        <fullName evidence="2">Uncharacterized protein</fullName>
    </submittedName>
</protein>
<evidence type="ECO:0000256" key="1">
    <source>
        <dbReference type="SAM" id="MobiDB-lite"/>
    </source>
</evidence>
<keyword evidence="3" id="KW-1185">Reference proteome</keyword>
<dbReference type="eggNOG" id="ENOG5031VSQ">
    <property type="taxonomic scope" value="Bacteria"/>
</dbReference>
<evidence type="ECO:0000313" key="2">
    <source>
        <dbReference type="EMBL" id="ACV22567.1"/>
    </source>
</evidence>
<feature type="region of interest" description="Disordered" evidence="1">
    <location>
        <begin position="76"/>
        <end position="110"/>
    </location>
</feature>
<name>C7N6N2_SLAHD</name>
<dbReference type="EMBL" id="CP001684">
    <property type="protein sequence ID" value="ACV22567.1"/>
    <property type="molecule type" value="Genomic_DNA"/>
</dbReference>
<evidence type="ECO:0000313" key="3">
    <source>
        <dbReference type="Proteomes" id="UP000002026"/>
    </source>
</evidence>
<dbReference type="Proteomes" id="UP000002026">
    <property type="component" value="Chromosome"/>
</dbReference>
<accession>C7N6N2</accession>
<dbReference type="STRING" id="471855.Shel_15480"/>
<organism evidence="2 3">
    <name type="scientific">Slackia heliotrinireducens (strain ATCC 29202 / DSM 20476 / NCTC 11029 / RHS 1)</name>
    <name type="common">Peptococcus heliotrinreducens</name>
    <dbReference type="NCBI Taxonomy" id="471855"/>
    <lineage>
        <taxon>Bacteria</taxon>
        <taxon>Bacillati</taxon>
        <taxon>Actinomycetota</taxon>
        <taxon>Coriobacteriia</taxon>
        <taxon>Eggerthellales</taxon>
        <taxon>Eggerthellaceae</taxon>
        <taxon>Slackia</taxon>
    </lineage>
</organism>
<sequence>MCRTRFTLDDLGGALTEASLLDFLAYLPPDCALRRETEGEDALWQSPYLVPQLLARISDTLDVFQWAFIASKVEKGKRPPVPRPIPRPGVDPDAGARRIGRGPIPIEDFDDWYYGGE</sequence>
<proteinExistence type="predicted"/>
<dbReference type="HOGENOM" id="CLU_2103961_0_0_11"/>
<dbReference type="RefSeq" id="WP_012798669.1">
    <property type="nucleotide sequence ID" value="NC_013165.1"/>
</dbReference>
<dbReference type="AlphaFoldDB" id="C7N6N2"/>
<gene>
    <name evidence="2" type="ordered locus">Shel_15480</name>
</gene>